<dbReference type="GeneID" id="42981703"/>
<organism evidence="1 2">
    <name type="scientific">Loigolactobacillus backii</name>
    <dbReference type="NCBI Taxonomy" id="375175"/>
    <lineage>
        <taxon>Bacteria</taxon>
        <taxon>Bacillati</taxon>
        <taxon>Bacillota</taxon>
        <taxon>Bacilli</taxon>
        <taxon>Lactobacillales</taxon>
        <taxon>Lactobacillaceae</taxon>
        <taxon>Loigolactobacillus</taxon>
    </lineage>
</organism>
<dbReference type="KEGG" id="lbt:AYR52_08490"/>
<dbReference type="EMBL" id="CP014873">
    <property type="protein sequence ID" value="ANK62279.1"/>
    <property type="molecule type" value="Genomic_DNA"/>
</dbReference>
<gene>
    <name evidence="1" type="ORF">AYR53_05505</name>
</gene>
<evidence type="ECO:0000313" key="2">
    <source>
        <dbReference type="Proteomes" id="UP000078582"/>
    </source>
</evidence>
<dbReference type="PANTHER" id="PTHR33169">
    <property type="entry name" value="PADR-FAMILY TRANSCRIPTIONAL REGULATOR"/>
    <property type="match status" value="1"/>
</dbReference>
<reference evidence="1 2" key="1">
    <citation type="submission" date="2016-03" db="EMBL/GenBank/DDBJ databases">
        <title>Pediococcus and Lactobacillus from brewery environment - whole genome sequencing and assembly.</title>
        <authorList>
            <person name="Behr J."/>
            <person name="Geissler A.J."/>
            <person name="Vogel R.F."/>
        </authorList>
    </citation>
    <scope>NUCLEOTIDE SEQUENCE [LARGE SCALE GENOMIC DNA]</scope>
    <source>
        <strain evidence="1 2">TMW 1.1989</strain>
    </source>
</reference>
<accession>A0A192H0G2</accession>
<proteinExistence type="predicted"/>
<dbReference type="InterPro" id="IPR036388">
    <property type="entry name" value="WH-like_DNA-bd_sf"/>
</dbReference>
<dbReference type="SUPFAM" id="SSF46785">
    <property type="entry name" value="Winged helix' DNA-binding domain"/>
    <property type="match status" value="1"/>
</dbReference>
<dbReference type="Pfam" id="PF03551">
    <property type="entry name" value="PadR"/>
    <property type="match status" value="1"/>
</dbReference>
<dbReference type="InterPro" id="IPR005149">
    <property type="entry name" value="Tscrpt_reg_PadR_N"/>
</dbReference>
<dbReference type="InterPro" id="IPR036390">
    <property type="entry name" value="WH_DNA-bd_sf"/>
</dbReference>
<dbReference type="Proteomes" id="UP000078582">
    <property type="component" value="Chromosome"/>
</dbReference>
<name>A0A192H0G2_9LACO</name>
<dbReference type="InterPro" id="IPR052509">
    <property type="entry name" value="Metal_resp_DNA-bind_regulator"/>
</dbReference>
<dbReference type="STRING" id="375175.AYR53_05505"/>
<evidence type="ECO:0000313" key="1">
    <source>
        <dbReference type="EMBL" id="ANK62279.1"/>
    </source>
</evidence>
<keyword evidence="2" id="KW-1185">Reference proteome</keyword>
<sequence>MKIQVSTELLDGCVLALLAEKDYYGYAITQRIQQTIPISESTLYPVLRRLHKESWLETYDESFKGRNRRYYRLTKAGTKQLGVIRNDWESYKHNIDWLLKGDNHG</sequence>
<protein>
    <submittedName>
        <fullName evidence="1">PadR family transcriptional regulator</fullName>
    </submittedName>
</protein>
<dbReference type="Gene3D" id="1.10.10.10">
    <property type="entry name" value="Winged helix-like DNA-binding domain superfamily/Winged helix DNA-binding domain"/>
    <property type="match status" value="1"/>
</dbReference>
<dbReference type="PANTHER" id="PTHR33169:SF14">
    <property type="entry name" value="TRANSCRIPTIONAL REGULATOR RV3488"/>
    <property type="match status" value="1"/>
</dbReference>
<dbReference type="AlphaFoldDB" id="A0A192H0G2"/>
<dbReference type="OrthoDB" id="9808017at2"/>
<dbReference type="RefSeq" id="WP_068225601.1">
    <property type="nucleotide sequence ID" value="NZ_CP014623.1"/>
</dbReference>